<dbReference type="GO" id="GO:0016298">
    <property type="term" value="F:lipase activity"/>
    <property type="evidence" value="ECO:0007669"/>
    <property type="project" value="TreeGrafter"/>
</dbReference>
<dbReference type="GO" id="GO:0016042">
    <property type="term" value="P:lipid catabolic process"/>
    <property type="evidence" value="ECO:0007669"/>
    <property type="project" value="InterPro"/>
</dbReference>
<dbReference type="InterPro" id="IPR029058">
    <property type="entry name" value="AB_hydrolase_fold"/>
</dbReference>
<accession>A0AAQ3LZG2</accession>
<dbReference type="InterPro" id="IPR000073">
    <property type="entry name" value="AB_hydrolase_1"/>
</dbReference>
<proteinExistence type="predicted"/>
<dbReference type="AlphaFoldDB" id="A0AAQ3LZG2"/>
<reference evidence="2 3" key="1">
    <citation type="submission" date="2023-11" db="EMBL/GenBank/DDBJ databases">
        <title>An acidophilic fungus is an integral part of prey digestion in a carnivorous sundew plant.</title>
        <authorList>
            <person name="Tsai I.J."/>
        </authorList>
    </citation>
    <scope>NUCLEOTIDE SEQUENCE [LARGE SCALE GENOMIC DNA]</scope>
    <source>
        <strain evidence="2">169a</strain>
    </source>
</reference>
<organism evidence="2 3">
    <name type="scientific">Acrodontium crateriforme</name>
    <dbReference type="NCBI Taxonomy" id="150365"/>
    <lineage>
        <taxon>Eukaryota</taxon>
        <taxon>Fungi</taxon>
        <taxon>Dikarya</taxon>
        <taxon>Ascomycota</taxon>
        <taxon>Pezizomycotina</taxon>
        <taxon>Dothideomycetes</taxon>
        <taxon>Dothideomycetidae</taxon>
        <taxon>Mycosphaerellales</taxon>
        <taxon>Teratosphaeriaceae</taxon>
        <taxon>Acrodontium</taxon>
    </lineage>
</organism>
<keyword evidence="3" id="KW-1185">Reference proteome</keyword>
<dbReference type="Proteomes" id="UP001303373">
    <property type="component" value="Chromosome 2"/>
</dbReference>
<dbReference type="Pfam" id="PF00561">
    <property type="entry name" value="Abhydrolase_1"/>
    <property type="match status" value="1"/>
</dbReference>
<protein>
    <submittedName>
        <fullName evidence="2">Lipase (Class 2)</fullName>
    </submittedName>
</protein>
<dbReference type="EMBL" id="CP138581">
    <property type="protein sequence ID" value="WPG98734.1"/>
    <property type="molecule type" value="Genomic_DNA"/>
</dbReference>
<dbReference type="Gene3D" id="3.40.50.1820">
    <property type="entry name" value="alpha/beta hydrolase"/>
    <property type="match status" value="1"/>
</dbReference>
<feature type="domain" description="AB hydrolase-1" evidence="1">
    <location>
        <begin position="91"/>
        <end position="211"/>
    </location>
</feature>
<name>A0AAQ3LZG2_9PEZI</name>
<dbReference type="InterPro" id="IPR002918">
    <property type="entry name" value="Lipase_EstA/Esterase_EstB"/>
</dbReference>
<evidence type="ECO:0000313" key="2">
    <source>
        <dbReference type="EMBL" id="WPG98734.1"/>
    </source>
</evidence>
<evidence type="ECO:0000313" key="3">
    <source>
        <dbReference type="Proteomes" id="UP001303373"/>
    </source>
</evidence>
<dbReference type="PANTHER" id="PTHR32015:SF1">
    <property type="entry name" value="LIPASE"/>
    <property type="match status" value="1"/>
</dbReference>
<dbReference type="SUPFAM" id="SSF53474">
    <property type="entry name" value="alpha/beta-Hydrolases"/>
    <property type="match status" value="1"/>
</dbReference>
<sequence>MHSSSTSYATNILDRDDEDTYAENRVDHTYHKHVPGRSVRSFLAFFTIRVHIMLKQSLVSLLLTAAAALASPIVARAGHNDFTCRSTTHPNPVVLLHGLGATYYEDINLLDSYLQGLGFCTFSLTYGAEDPGQYVGGLQHVPDSAAQIAAFVRQVQTNTGATKVDLVGHSEGAFQTLYVTKFEAGIKDIVQRVVAIAPPTHGTDFLLYVYALTYLVAPSLSQPLVKGILDTFGCPACADLVQGADVVNQLNDGPIAQPGVSYTIIASKADELVTPVDTAFVREAGVTNVYVQDFCPLDPAGHIDEAYDPNVWALVSSSLEDNIHGPAVCVTTFPGK</sequence>
<evidence type="ECO:0000259" key="1">
    <source>
        <dbReference type="Pfam" id="PF00561"/>
    </source>
</evidence>
<gene>
    <name evidence="2" type="ORF">R9X50_00152800</name>
</gene>
<dbReference type="PANTHER" id="PTHR32015">
    <property type="entry name" value="FASTING INDUCED LIPASE"/>
    <property type="match status" value="1"/>
</dbReference>